<proteinExistence type="inferred from homology"/>
<dbReference type="PROSITE" id="PS01215">
    <property type="entry name" value="MRP"/>
    <property type="match status" value="1"/>
</dbReference>
<dbReference type="GO" id="GO:0046872">
    <property type="term" value="F:metal ion binding"/>
    <property type="evidence" value="ECO:0007669"/>
    <property type="project" value="UniProtKB-KW"/>
</dbReference>
<dbReference type="InterPro" id="IPR027417">
    <property type="entry name" value="P-loop_NTPase"/>
</dbReference>
<keyword evidence="3 7" id="KW-0067">ATP-binding</keyword>
<keyword evidence="9" id="KW-1185">Reference proteome</keyword>
<keyword evidence="5 7" id="KW-0411">Iron-sulfur</keyword>
<dbReference type="InterPro" id="IPR019591">
    <property type="entry name" value="Mrp/NBP35_ATP-bd"/>
</dbReference>
<comment type="subunit">
    <text evidence="7">Homodimer.</text>
</comment>
<evidence type="ECO:0000256" key="3">
    <source>
        <dbReference type="ARBA" id="ARBA00022840"/>
    </source>
</evidence>
<dbReference type="FunFam" id="3.40.50.300:FF:000418">
    <property type="entry name" value="Iron-sulfur cluster carrier protein"/>
    <property type="match status" value="1"/>
</dbReference>
<protein>
    <recommendedName>
        <fullName evidence="7">Iron-sulfur cluster carrier protein</fullName>
    </recommendedName>
</protein>
<feature type="binding site" evidence="7">
    <location>
        <begin position="105"/>
        <end position="112"/>
    </location>
    <ligand>
        <name>ATP</name>
        <dbReference type="ChEBI" id="CHEBI:30616"/>
    </ligand>
</feature>
<evidence type="ECO:0000256" key="5">
    <source>
        <dbReference type="ARBA" id="ARBA00023014"/>
    </source>
</evidence>
<dbReference type="PANTHER" id="PTHR42961">
    <property type="entry name" value="IRON-SULFUR PROTEIN NUBPL"/>
    <property type="match status" value="1"/>
</dbReference>
<evidence type="ECO:0000313" key="9">
    <source>
        <dbReference type="Proteomes" id="UP000044071"/>
    </source>
</evidence>
<dbReference type="Gene3D" id="3.40.50.300">
    <property type="entry name" value="P-loop containing nucleotide triphosphate hydrolases"/>
    <property type="match status" value="1"/>
</dbReference>
<dbReference type="GO" id="GO:0051539">
    <property type="term" value="F:4 iron, 4 sulfur cluster binding"/>
    <property type="evidence" value="ECO:0007669"/>
    <property type="project" value="TreeGrafter"/>
</dbReference>
<evidence type="ECO:0000256" key="7">
    <source>
        <dbReference type="HAMAP-Rule" id="MF_02040"/>
    </source>
</evidence>
<dbReference type="GO" id="GO:0005829">
    <property type="term" value="C:cytosol"/>
    <property type="evidence" value="ECO:0007669"/>
    <property type="project" value="TreeGrafter"/>
</dbReference>
<comment type="similarity">
    <text evidence="6 7">Belongs to the Mrp/NBP35 ATP-binding proteins family.</text>
</comment>
<sequence>MNIEKILKDILANTSDTVLGLSPEQLQLQAKYTLEGQTLHLNLLAGFPSKTLETTLLPELKKACIQALPGYQVEIALEHFIRAHRTQLTGKGLRGVKNTIAIASGKGGVGKSTVAVNLAIALARAGARVGLLDADIYGPSVPLMLGKTAPVEVSEDRYLPVSAHGIQAMSIGYLTDSEQALIWRGPMLAKSLLQMLDITLWDELDYLLIDLPPGTGDIQLSLVQKIPLTGAVVVTTPQNVATLDAQKAIKMFERTNIDVLGLIENMSLHLCSQCGHQEAIFGSGGGQKLSDSFQVNLLGQLPLDSRIRSQCDEGFPTAAQADEPLAKSFMQTAMRMAIALAGKPLNYADKFPEIVVE</sequence>
<dbReference type="InterPro" id="IPR044304">
    <property type="entry name" value="NUBPL-like"/>
</dbReference>
<dbReference type="CDD" id="cd02037">
    <property type="entry name" value="Mrp_NBP35"/>
    <property type="match status" value="1"/>
</dbReference>
<dbReference type="Proteomes" id="UP000044071">
    <property type="component" value="Unassembled WGS sequence"/>
</dbReference>
<dbReference type="InterPro" id="IPR000808">
    <property type="entry name" value="Mrp-like_CS"/>
</dbReference>
<organism evidence="8 9">
    <name type="scientific">Legionella massiliensis</name>
    <dbReference type="NCBI Taxonomy" id="1034943"/>
    <lineage>
        <taxon>Bacteria</taxon>
        <taxon>Pseudomonadati</taxon>
        <taxon>Pseudomonadota</taxon>
        <taxon>Gammaproteobacteria</taxon>
        <taxon>Legionellales</taxon>
        <taxon>Legionellaceae</taxon>
        <taxon>Legionella</taxon>
    </lineage>
</organism>
<evidence type="ECO:0000256" key="4">
    <source>
        <dbReference type="ARBA" id="ARBA00023004"/>
    </source>
</evidence>
<dbReference type="PANTHER" id="PTHR42961:SF2">
    <property type="entry name" value="IRON-SULFUR PROTEIN NUBPL"/>
    <property type="match status" value="1"/>
</dbReference>
<keyword evidence="2 7" id="KW-0547">Nucleotide-binding</keyword>
<accession>A0A078L344</accession>
<evidence type="ECO:0000313" key="8">
    <source>
        <dbReference type="EMBL" id="CDZ78529.1"/>
    </source>
</evidence>
<dbReference type="NCBIfam" id="NF008669">
    <property type="entry name" value="PRK11670.1"/>
    <property type="match status" value="1"/>
</dbReference>
<gene>
    <name evidence="8" type="primary">ylxH_1</name>
    <name evidence="8" type="ORF">BN59_02839</name>
</gene>
<dbReference type="STRING" id="1034943.BN59_02839"/>
<keyword evidence="7" id="KW-0378">Hydrolase</keyword>
<dbReference type="AlphaFoldDB" id="A0A078L344"/>
<reference evidence="8 9" key="1">
    <citation type="submission" date="2014-06" db="EMBL/GenBank/DDBJ databases">
        <authorList>
            <person name="Urmite Genomes Urmite Genomes"/>
        </authorList>
    </citation>
    <scope>NUCLEOTIDE SEQUENCE [LARGE SCALE GENOMIC DNA]</scope>
</reference>
<dbReference type="eggNOG" id="COG0489">
    <property type="taxonomic scope" value="Bacteria"/>
</dbReference>
<dbReference type="EMBL" id="CCSB01000003">
    <property type="protein sequence ID" value="CDZ78529.1"/>
    <property type="molecule type" value="Genomic_DNA"/>
</dbReference>
<dbReference type="Pfam" id="PF10609">
    <property type="entry name" value="ParA"/>
    <property type="match status" value="1"/>
</dbReference>
<dbReference type="RefSeq" id="WP_044011658.1">
    <property type="nucleotide sequence ID" value="NZ_CCVW01000003.1"/>
</dbReference>
<dbReference type="OrthoDB" id="9809679at2"/>
<dbReference type="HAMAP" id="MF_02040">
    <property type="entry name" value="Mrp_NBP35"/>
    <property type="match status" value="1"/>
</dbReference>
<evidence type="ECO:0000256" key="6">
    <source>
        <dbReference type="ARBA" id="ARBA00024036"/>
    </source>
</evidence>
<evidence type="ECO:0000256" key="2">
    <source>
        <dbReference type="ARBA" id="ARBA00022741"/>
    </source>
</evidence>
<dbReference type="InterPro" id="IPR033756">
    <property type="entry name" value="YlxH/NBP35"/>
</dbReference>
<name>A0A078L344_9GAMM</name>
<dbReference type="GO" id="GO:0016887">
    <property type="term" value="F:ATP hydrolysis activity"/>
    <property type="evidence" value="ECO:0007669"/>
    <property type="project" value="UniProtKB-UniRule"/>
</dbReference>
<comment type="function">
    <text evidence="7">Binds and transfers iron-sulfur (Fe-S) clusters to target apoproteins. Can hydrolyze ATP.</text>
</comment>
<evidence type="ECO:0000256" key="1">
    <source>
        <dbReference type="ARBA" id="ARBA00022723"/>
    </source>
</evidence>
<keyword evidence="4 7" id="KW-0408">Iron</keyword>
<dbReference type="GO" id="GO:0005524">
    <property type="term" value="F:ATP binding"/>
    <property type="evidence" value="ECO:0007669"/>
    <property type="project" value="UniProtKB-UniRule"/>
</dbReference>
<dbReference type="GO" id="GO:0016226">
    <property type="term" value="P:iron-sulfur cluster assembly"/>
    <property type="evidence" value="ECO:0007669"/>
    <property type="project" value="InterPro"/>
</dbReference>
<dbReference type="GO" id="GO:0140663">
    <property type="term" value="F:ATP-dependent FeS chaperone activity"/>
    <property type="evidence" value="ECO:0007669"/>
    <property type="project" value="InterPro"/>
</dbReference>
<dbReference type="SUPFAM" id="SSF52540">
    <property type="entry name" value="P-loop containing nucleoside triphosphate hydrolases"/>
    <property type="match status" value="1"/>
</dbReference>
<keyword evidence="1 7" id="KW-0479">Metal-binding</keyword>